<sequence length="53" mass="5968">MCKSSVKEGFQDKKRRVVFVSLSVSNQLPIHICDDNVYHLAADYVLVGSTKKL</sequence>
<reference evidence="1" key="1">
    <citation type="submission" date="2014-09" db="EMBL/GenBank/DDBJ databases">
        <authorList>
            <person name="Magalhaes I.L.F."/>
            <person name="Oliveira U."/>
            <person name="Santos F.R."/>
            <person name="Vidigal T.H.D.A."/>
            <person name="Brescovit A.D."/>
            <person name="Santos A.J."/>
        </authorList>
    </citation>
    <scope>NUCLEOTIDE SEQUENCE</scope>
    <source>
        <tissue evidence="1">Shoot tissue taken approximately 20 cm above the soil surface</tissue>
    </source>
</reference>
<name>A0A0A9C0V1_ARUDO</name>
<dbReference type="AlphaFoldDB" id="A0A0A9C0V1"/>
<reference evidence="1" key="2">
    <citation type="journal article" date="2015" name="Data Brief">
        <title>Shoot transcriptome of the giant reed, Arundo donax.</title>
        <authorList>
            <person name="Barrero R.A."/>
            <person name="Guerrero F.D."/>
            <person name="Moolhuijzen P."/>
            <person name="Goolsby J.A."/>
            <person name="Tidwell J."/>
            <person name="Bellgard S.E."/>
            <person name="Bellgard M.I."/>
        </authorList>
    </citation>
    <scope>NUCLEOTIDE SEQUENCE</scope>
    <source>
        <tissue evidence="1">Shoot tissue taken approximately 20 cm above the soil surface</tissue>
    </source>
</reference>
<proteinExistence type="predicted"/>
<protein>
    <submittedName>
        <fullName evidence="1">Uncharacterized protein</fullName>
    </submittedName>
</protein>
<dbReference type="EMBL" id="GBRH01227951">
    <property type="protein sequence ID" value="JAD69944.1"/>
    <property type="molecule type" value="Transcribed_RNA"/>
</dbReference>
<evidence type="ECO:0000313" key="1">
    <source>
        <dbReference type="EMBL" id="JAD69944.1"/>
    </source>
</evidence>
<organism evidence="1">
    <name type="scientific">Arundo donax</name>
    <name type="common">Giant reed</name>
    <name type="synonym">Donax arundinaceus</name>
    <dbReference type="NCBI Taxonomy" id="35708"/>
    <lineage>
        <taxon>Eukaryota</taxon>
        <taxon>Viridiplantae</taxon>
        <taxon>Streptophyta</taxon>
        <taxon>Embryophyta</taxon>
        <taxon>Tracheophyta</taxon>
        <taxon>Spermatophyta</taxon>
        <taxon>Magnoliopsida</taxon>
        <taxon>Liliopsida</taxon>
        <taxon>Poales</taxon>
        <taxon>Poaceae</taxon>
        <taxon>PACMAD clade</taxon>
        <taxon>Arundinoideae</taxon>
        <taxon>Arundineae</taxon>
        <taxon>Arundo</taxon>
    </lineage>
</organism>
<accession>A0A0A9C0V1</accession>